<sequence>VKQQWGGNISKWKAWACIVRAHELKFGTWQSSVMELPRYLEELKFSNPGTVIEWEHNKDARGQNLFKYVFWAFGFAIQGFKFCRPVLCIDATHLYGSYNYKLLVCVGIDASNCIFPVAYAFVHGESEEDWEFFIRQLDRHVICGRNDVCMISDRSSGL</sequence>
<feature type="non-terminal residue" evidence="2">
    <location>
        <position position="158"/>
    </location>
</feature>
<dbReference type="AlphaFoldDB" id="S8DW02"/>
<dbReference type="Proteomes" id="UP000015453">
    <property type="component" value="Unassembled WGS sequence"/>
</dbReference>
<dbReference type="PANTHER" id="PTHR31973:SF195">
    <property type="entry name" value="MUDR FAMILY TRANSPOSASE"/>
    <property type="match status" value="1"/>
</dbReference>
<dbReference type="InterPro" id="IPR018289">
    <property type="entry name" value="MULE_transposase_dom"/>
</dbReference>
<organism evidence="2 3">
    <name type="scientific">Genlisea aurea</name>
    <dbReference type="NCBI Taxonomy" id="192259"/>
    <lineage>
        <taxon>Eukaryota</taxon>
        <taxon>Viridiplantae</taxon>
        <taxon>Streptophyta</taxon>
        <taxon>Embryophyta</taxon>
        <taxon>Tracheophyta</taxon>
        <taxon>Spermatophyta</taxon>
        <taxon>Magnoliopsida</taxon>
        <taxon>eudicotyledons</taxon>
        <taxon>Gunneridae</taxon>
        <taxon>Pentapetalae</taxon>
        <taxon>asterids</taxon>
        <taxon>lamiids</taxon>
        <taxon>Lamiales</taxon>
        <taxon>Lentibulariaceae</taxon>
        <taxon>Genlisea</taxon>
    </lineage>
</organism>
<accession>S8DW02</accession>
<feature type="domain" description="MULE transposase" evidence="1">
    <location>
        <begin position="86"/>
        <end position="157"/>
    </location>
</feature>
<keyword evidence="3" id="KW-1185">Reference proteome</keyword>
<comment type="caution">
    <text evidence="2">The sequence shown here is derived from an EMBL/GenBank/DDBJ whole genome shotgun (WGS) entry which is preliminary data.</text>
</comment>
<name>S8DW02_9LAMI</name>
<evidence type="ECO:0000259" key="1">
    <source>
        <dbReference type="Pfam" id="PF10551"/>
    </source>
</evidence>
<proteinExistence type="predicted"/>
<feature type="non-terminal residue" evidence="2">
    <location>
        <position position="1"/>
    </location>
</feature>
<reference evidence="2 3" key="1">
    <citation type="journal article" date="2013" name="BMC Genomics">
        <title>The miniature genome of a carnivorous plant Genlisea aurea contains a low number of genes and short non-coding sequences.</title>
        <authorList>
            <person name="Leushkin E.V."/>
            <person name="Sutormin R.A."/>
            <person name="Nabieva E.R."/>
            <person name="Penin A.A."/>
            <person name="Kondrashov A.S."/>
            <person name="Logacheva M.D."/>
        </authorList>
    </citation>
    <scope>NUCLEOTIDE SEQUENCE [LARGE SCALE GENOMIC DNA]</scope>
</reference>
<dbReference type="PANTHER" id="PTHR31973">
    <property type="entry name" value="POLYPROTEIN, PUTATIVE-RELATED"/>
    <property type="match status" value="1"/>
</dbReference>
<dbReference type="EMBL" id="AUSU01005035">
    <property type="protein sequence ID" value="EPS64112.1"/>
    <property type="molecule type" value="Genomic_DNA"/>
</dbReference>
<dbReference type="OrthoDB" id="683469at2759"/>
<evidence type="ECO:0000313" key="3">
    <source>
        <dbReference type="Proteomes" id="UP000015453"/>
    </source>
</evidence>
<evidence type="ECO:0000313" key="2">
    <source>
        <dbReference type="EMBL" id="EPS64112.1"/>
    </source>
</evidence>
<dbReference type="Pfam" id="PF10551">
    <property type="entry name" value="MULE"/>
    <property type="match status" value="1"/>
</dbReference>
<gene>
    <name evidence="2" type="ORF">M569_10669</name>
</gene>
<protein>
    <recommendedName>
        <fullName evidence="1">MULE transposase domain-containing protein</fullName>
    </recommendedName>
</protein>